<dbReference type="Pfam" id="PF10646">
    <property type="entry name" value="Germane"/>
    <property type="match status" value="1"/>
</dbReference>
<dbReference type="EMBL" id="JAEHOH010000001">
    <property type="protein sequence ID" value="MBK0417701.1"/>
    <property type="molecule type" value="Genomic_DNA"/>
</dbReference>
<sequence length="564" mass="59154">MTQRRPNGGWRRGSRIAATSALAAALLTGCQAIPDSGPVEAGLSSLRQADQPVLFVPNGPREGDSQADIVRNFVRAGSSNTDDYAIAREFLTPDYAEQWDPFAGVLVDEGTRPYRTTEDDVGVLSLSATASVSAGGVLTPIAPGPTTEVRFELEQVDGEWRISSAPTGIILDRDTFSAVWSAHQLYFLGADDVLVPETRWFLNRSTKATRIVNELIEGPAPSMRESLRTAFPAGTHLVSPSVPISEGTARIDLSSEMLEAGDEEQEDLLRQLSASLQAVSNVSRYELLADGASVASEFVGRSDEAPRGAEASGTAVMRDGAFGLLASGDIEPVPGLSEKIAGANPSAVVLDRSLTGAAVRNGEGTYWVTETESVLVDGRSGQLDPTVDPFGYVWTSPVGGTAQMLATLPGSGAQAVATPWLAGRDTAAIRISPDGNRIAALVSEQDLSAVLVAGIVRDEQGAPVATEDEAVVQLWTTGEPIDFDWMDEQRFAVLTSAGTGSRATIGGPGVFATEAGSVQGGAKISGDGNRSQLRVLSEDGTLFAPQGSGWQPQETGVDLLAKLD</sequence>
<dbReference type="InterPro" id="IPR019606">
    <property type="entry name" value="GerMN"/>
</dbReference>
<dbReference type="InterPro" id="IPR059026">
    <property type="entry name" value="LpqB_N"/>
</dbReference>
<dbReference type="AlphaFoldDB" id="A0A934Q518"/>
<proteinExistence type="predicted"/>
<name>A0A934Q518_9MICO</name>
<dbReference type="RefSeq" id="WP_200113023.1">
    <property type="nucleotide sequence ID" value="NZ_JAEHOH010000001.1"/>
</dbReference>
<protein>
    <submittedName>
        <fullName evidence="2">GerMN domain-containing protein</fullName>
    </submittedName>
</protein>
<evidence type="ECO:0000313" key="3">
    <source>
        <dbReference type="Proteomes" id="UP000608530"/>
    </source>
</evidence>
<reference evidence="2" key="1">
    <citation type="submission" date="2020-12" db="EMBL/GenBank/DDBJ databases">
        <title>Leucobacter sp. CAS1, isolated from Chromium sludge.</title>
        <authorList>
            <person name="Xu Z."/>
        </authorList>
    </citation>
    <scope>NUCLEOTIDE SEQUENCE</scope>
    <source>
        <strain evidence="2">CSA1</strain>
    </source>
</reference>
<dbReference type="Pfam" id="PF25976">
    <property type="entry name" value="LpqB_N"/>
    <property type="match status" value="1"/>
</dbReference>
<accession>A0A934Q518</accession>
<evidence type="ECO:0000259" key="1">
    <source>
        <dbReference type="SMART" id="SM00909"/>
    </source>
</evidence>
<dbReference type="PROSITE" id="PS51257">
    <property type="entry name" value="PROKAR_LIPOPROTEIN"/>
    <property type="match status" value="1"/>
</dbReference>
<dbReference type="SMART" id="SM00909">
    <property type="entry name" value="Germane"/>
    <property type="match status" value="1"/>
</dbReference>
<keyword evidence="3" id="KW-1185">Reference proteome</keyword>
<organism evidence="2 3">
    <name type="scientific">Leucobacter chromiisoli</name>
    <dbReference type="NCBI Taxonomy" id="2796471"/>
    <lineage>
        <taxon>Bacteria</taxon>
        <taxon>Bacillati</taxon>
        <taxon>Actinomycetota</taxon>
        <taxon>Actinomycetes</taxon>
        <taxon>Micrococcales</taxon>
        <taxon>Microbacteriaceae</taxon>
        <taxon>Leucobacter</taxon>
    </lineage>
</organism>
<gene>
    <name evidence="2" type="ORF">JD276_01440</name>
</gene>
<dbReference type="Proteomes" id="UP000608530">
    <property type="component" value="Unassembled WGS sequence"/>
</dbReference>
<evidence type="ECO:0000313" key="2">
    <source>
        <dbReference type="EMBL" id="MBK0417701.1"/>
    </source>
</evidence>
<feature type="domain" description="GerMN" evidence="1">
    <location>
        <begin position="208"/>
        <end position="298"/>
    </location>
</feature>
<comment type="caution">
    <text evidence="2">The sequence shown here is derived from an EMBL/GenBank/DDBJ whole genome shotgun (WGS) entry which is preliminary data.</text>
</comment>